<feature type="coiled-coil region" evidence="1">
    <location>
        <begin position="63"/>
        <end position="94"/>
    </location>
</feature>
<protein>
    <recommendedName>
        <fullName evidence="6">DUF3251 domain-containing protein</fullName>
    </recommendedName>
</protein>
<reference evidence="5" key="1">
    <citation type="submission" date="2015-08" db="EMBL/GenBank/DDBJ databases">
        <authorList>
            <person name="Varghese N."/>
        </authorList>
    </citation>
    <scope>NUCLEOTIDE SEQUENCE [LARGE SCALE GENOMIC DNA]</scope>
    <source>
        <strain evidence="5">JCM 18476</strain>
    </source>
</reference>
<feature type="signal peptide" evidence="3">
    <location>
        <begin position="1"/>
        <end position="24"/>
    </location>
</feature>
<gene>
    <name evidence="4" type="ORF">Ga0061065_106171</name>
</gene>
<dbReference type="RefSeq" id="WP_055463289.1">
    <property type="nucleotide sequence ID" value="NZ_CYHG01000006.1"/>
</dbReference>
<keyword evidence="3" id="KW-0732">Signal</keyword>
<dbReference type="OrthoDB" id="6100298at2"/>
<evidence type="ECO:0000313" key="4">
    <source>
        <dbReference type="EMBL" id="CUB04352.1"/>
    </source>
</evidence>
<evidence type="ECO:0008006" key="6">
    <source>
        <dbReference type="Google" id="ProtNLM"/>
    </source>
</evidence>
<keyword evidence="1" id="KW-0175">Coiled coil</keyword>
<sequence>MRIIRTGFVLIPLLLAACSLPTKPTSSDSTANEVGIPNNTEAEQTSETQSIQEDKTAKTELSNQELLAQYQSLKTLAEQNIQELESRLGRTINKPSLSIPSTNDIALLKSKVSELQSFTSELTTQIVALDKRVMERRDQPKKGDQLQVHLSALEVDNQASFKAQPLVGNWIRGESRVVRLNENFLMGNATSEPLNLTYTETYQIIMNEKLIGTFGPNRDKYELEFDAPTSDQKGQIIGTLKIRVPD</sequence>
<organism evidence="4 5">
    <name type="scientific">Marinomonas fungiae</name>
    <dbReference type="NCBI Taxonomy" id="1137284"/>
    <lineage>
        <taxon>Bacteria</taxon>
        <taxon>Pseudomonadati</taxon>
        <taxon>Pseudomonadota</taxon>
        <taxon>Gammaproteobacteria</taxon>
        <taxon>Oceanospirillales</taxon>
        <taxon>Oceanospirillaceae</taxon>
        <taxon>Marinomonas</taxon>
    </lineage>
</organism>
<keyword evidence="5" id="KW-1185">Reference proteome</keyword>
<feature type="chain" id="PRO_5005505614" description="DUF3251 domain-containing protein" evidence="3">
    <location>
        <begin position="25"/>
        <end position="246"/>
    </location>
</feature>
<dbReference type="AlphaFoldDB" id="A0A0K6ILZ4"/>
<dbReference type="Proteomes" id="UP000182769">
    <property type="component" value="Unassembled WGS sequence"/>
</dbReference>
<feature type="region of interest" description="Disordered" evidence="2">
    <location>
        <begin position="22"/>
        <end position="58"/>
    </location>
</feature>
<proteinExistence type="predicted"/>
<evidence type="ECO:0000256" key="2">
    <source>
        <dbReference type="SAM" id="MobiDB-lite"/>
    </source>
</evidence>
<feature type="compositionally biased region" description="Polar residues" evidence="2">
    <location>
        <begin position="22"/>
        <end position="51"/>
    </location>
</feature>
<accession>A0A0K6ILZ4</accession>
<evidence type="ECO:0000256" key="1">
    <source>
        <dbReference type="SAM" id="Coils"/>
    </source>
</evidence>
<name>A0A0K6ILZ4_9GAMM</name>
<evidence type="ECO:0000313" key="5">
    <source>
        <dbReference type="Proteomes" id="UP000182769"/>
    </source>
</evidence>
<dbReference type="EMBL" id="CYHG01000006">
    <property type="protein sequence ID" value="CUB04352.1"/>
    <property type="molecule type" value="Genomic_DNA"/>
</dbReference>
<dbReference type="PROSITE" id="PS51257">
    <property type="entry name" value="PROKAR_LIPOPROTEIN"/>
    <property type="match status" value="1"/>
</dbReference>
<evidence type="ECO:0000256" key="3">
    <source>
        <dbReference type="SAM" id="SignalP"/>
    </source>
</evidence>